<feature type="transmembrane region" description="Helical" evidence="2">
    <location>
        <begin position="52"/>
        <end position="72"/>
    </location>
</feature>
<evidence type="ECO:0000313" key="3">
    <source>
        <dbReference type="EMBL" id="SPP96127.1"/>
    </source>
</evidence>
<gene>
    <name evidence="3" type="ORF">BRAD3257_5171</name>
</gene>
<feature type="compositionally biased region" description="Polar residues" evidence="1">
    <location>
        <begin position="7"/>
        <end position="16"/>
    </location>
</feature>
<evidence type="ECO:0000256" key="1">
    <source>
        <dbReference type="SAM" id="MobiDB-lite"/>
    </source>
</evidence>
<evidence type="ECO:0000256" key="2">
    <source>
        <dbReference type="SAM" id="Phobius"/>
    </source>
</evidence>
<keyword evidence="2" id="KW-0812">Transmembrane</keyword>
<keyword evidence="2" id="KW-0472">Membrane</keyword>
<sequence>MRRNTPETDGQLSGCQNKYRDGHHAIHPGPDLRIFLLPKSCRPAATGGRAMIELISALLALCSIGIFAAHALDAYRTTHS</sequence>
<proteinExistence type="predicted"/>
<accession>A0A2U3Q407</accession>
<feature type="region of interest" description="Disordered" evidence="1">
    <location>
        <begin position="1"/>
        <end position="24"/>
    </location>
</feature>
<organism evidence="3 4">
    <name type="scientific">Bradyrhizobium vignae</name>
    <dbReference type="NCBI Taxonomy" id="1549949"/>
    <lineage>
        <taxon>Bacteria</taxon>
        <taxon>Pseudomonadati</taxon>
        <taxon>Pseudomonadota</taxon>
        <taxon>Alphaproteobacteria</taxon>
        <taxon>Hyphomicrobiales</taxon>
        <taxon>Nitrobacteraceae</taxon>
        <taxon>Bradyrhizobium</taxon>
    </lineage>
</organism>
<reference evidence="3 4" key="1">
    <citation type="submission" date="2018-03" db="EMBL/GenBank/DDBJ databases">
        <authorList>
            <person name="Gully D."/>
        </authorList>
    </citation>
    <scope>NUCLEOTIDE SEQUENCE [LARGE SCALE GENOMIC DNA]</scope>
    <source>
        <strain evidence="3">ORS3257</strain>
    </source>
</reference>
<evidence type="ECO:0000313" key="4">
    <source>
        <dbReference type="Proteomes" id="UP000246085"/>
    </source>
</evidence>
<dbReference type="EMBL" id="LS398110">
    <property type="protein sequence ID" value="SPP96127.1"/>
    <property type="molecule type" value="Genomic_DNA"/>
</dbReference>
<dbReference type="KEGG" id="bvz:BRAD3257_5171"/>
<name>A0A2U3Q407_9BRAD</name>
<dbReference type="AlphaFoldDB" id="A0A2U3Q407"/>
<protein>
    <submittedName>
        <fullName evidence="3">Uncharacterized protein</fullName>
    </submittedName>
</protein>
<dbReference type="Proteomes" id="UP000246085">
    <property type="component" value="Chromosome BRAD3257"/>
</dbReference>
<keyword evidence="2" id="KW-1133">Transmembrane helix</keyword>